<name>A0ABV7I3K8_9HYPH</name>
<protein>
    <submittedName>
        <fullName evidence="2">Uncharacterized protein</fullName>
    </submittedName>
</protein>
<accession>A0ABV7I3K8</accession>
<reference evidence="3" key="1">
    <citation type="journal article" date="2019" name="Int. J. Syst. Evol. Microbiol.">
        <title>The Global Catalogue of Microorganisms (GCM) 10K type strain sequencing project: providing services to taxonomists for standard genome sequencing and annotation.</title>
        <authorList>
            <consortium name="The Broad Institute Genomics Platform"/>
            <consortium name="The Broad Institute Genome Sequencing Center for Infectious Disease"/>
            <person name="Wu L."/>
            <person name="Ma J."/>
        </authorList>
    </citation>
    <scope>NUCLEOTIDE SEQUENCE [LARGE SCALE GENOMIC DNA]</scope>
    <source>
        <strain evidence="3">KCTC 52231</strain>
    </source>
</reference>
<dbReference type="Proteomes" id="UP001595647">
    <property type="component" value="Unassembled WGS sequence"/>
</dbReference>
<gene>
    <name evidence="2" type="ORF">ACFOHV_07145</name>
</gene>
<dbReference type="RefSeq" id="WP_182305388.1">
    <property type="nucleotide sequence ID" value="NZ_CP059896.1"/>
</dbReference>
<proteinExistence type="predicted"/>
<sequence length="207" mass="22425">MKDISANFLAALQAARDGSIVPRRAVTFYAKDRLTGALVEVGFWTGDEDVVFEVVSGTTGVAEERTFYGALNLDIGEIPRVADLTTQTVSIRFSQVADIAQQLVRGYDIRLARVEIHDVLLDATAKQPVGPGEIAFLGQVDEAPIHTPAAGEEGDVTVSVISEAISMLSRTNPQKASYQGQKRRSGDEWGKYKGTVGTWEVPWGQKS</sequence>
<organism evidence="2 3">
    <name type="scientific">Ciceribacter thiooxidans</name>
    <dbReference type="NCBI Taxonomy" id="1969821"/>
    <lineage>
        <taxon>Bacteria</taxon>
        <taxon>Pseudomonadati</taxon>
        <taxon>Pseudomonadota</taxon>
        <taxon>Alphaproteobacteria</taxon>
        <taxon>Hyphomicrobiales</taxon>
        <taxon>Rhizobiaceae</taxon>
        <taxon>Ciceribacter</taxon>
    </lineage>
</organism>
<dbReference type="EMBL" id="JBHRTG010000007">
    <property type="protein sequence ID" value="MFC3163052.1"/>
    <property type="molecule type" value="Genomic_DNA"/>
</dbReference>
<feature type="region of interest" description="Disordered" evidence="1">
    <location>
        <begin position="172"/>
        <end position="192"/>
    </location>
</feature>
<evidence type="ECO:0000313" key="3">
    <source>
        <dbReference type="Proteomes" id="UP001595647"/>
    </source>
</evidence>
<evidence type="ECO:0000256" key="1">
    <source>
        <dbReference type="SAM" id="MobiDB-lite"/>
    </source>
</evidence>
<comment type="caution">
    <text evidence="2">The sequence shown here is derived from an EMBL/GenBank/DDBJ whole genome shotgun (WGS) entry which is preliminary data.</text>
</comment>
<evidence type="ECO:0000313" key="2">
    <source>
        <dbReference type="EMBL" id="MFC3163052.1"/>
    </source>
</evidence>
<keyword evidence="3" id="KW-1185">Reference proteome</keyword>